<feature type="domain" description="Retrovirus-related Pol polyprotein from transposon TNT 1-94-like beta-barrel" evidence="1">
    <location>
        <begin position="436"/>
        <end position="510"/>
    </location>
</feature>
<evidence type="ECO:0000313" key="2">
    <source>
        <dbReference type="EMBL" id="MBW0488227.1"/>
    </source>
</evidence>
<dbReference type="Proteomes" id="UP000765509">
    <property type="component" value="Unassembled WGS sequence"/>
</dbReference>
<organism evidence="2 3">
    <name type="scientific">Austropuccinia psidii MF-1</name>
    <dbReference type="NCBI Taxonomy" id="1389203"/>
    <lineage>
        <taxon>Eukaryota</taxon>
        <taxon>Fungi</taxon>
        <taxon>Dikarya</taxon>
        <taxon>Basidiomycota</taxon>
        <taxon>Pucciniomycotina</taxon>
        <taxon>Pucciniomycetes</taxon>
        <taxon>Pucciniales</taxon>
        <taxon>Sphaerophragmiaceae</taxon>
        <taxon>Austropuccinia</taxon>
    </lineage>
</organism>
<dbReference type="EMBL" id="AVOT02009500">
    <property type="protein sequence ID" value="MBW0488227.1"/>
    <property type="molecule type" value="Genomic_DNA"/>
</dbReference>
<protein>
    <recommendedName>
        <fullName evidence="1">Retrovirus-related Pol polyprotein from transposon TNT 1-94-like beta-barrel domain-containing protein</fullName>
    </recommendedName>
</protein>
<evidence type="ECO:0000313" key="3">
    <source>
        <dbReference type="Proteomes" id="UP000765509"/>
    </source>
</evidence>
<gene>
    <name evidence="2" type="ORF">O181_027942</name>
</gene>
<keyword evidence="3" id="KW-1185">Reference proteome</keyword>
<evidence type="ECO:0000259" key="1">
    <source>
        <dbReference type="Pfam" id="PF22936"/>
    </source>
</evidence>
<name>A0A9Q3CQX8_9BASI</name>
<dbReference type="InterPro" id="IPR054722">
    <property type="entry name" value="PolX-like_BBD"/>
</dbReference>
<dbReference type="AlphaFoldDB" id="A0A9Q3CQX8"/>
<proteinExistence type="predicted"/>
<accession>A0A9Q3CQX8</accession>
<dbReference type="Pfam" id="PF14223">
    <property type="entry name" value="Retrotran_gag_2"/>
    <property type="match status" value="1"/>
</dbReference>
<reference evidence="2" key="1">
    <citation type="submission" date="2021-03" db="EMBL/GenBank/DDBJ databases">
        <title>Draft genome sequence of rust myrtle Austropuccinia psidii MF-1, a brazilian biotype.</title>
        <authorList>
            <person name="Quecine M.C."/>
            <person name="Pachon D.M.R."/>
            <person name="Bonatelli M.L."/>
            <person name="Correr F.H."/>
            <person name="Franceschini L.M."/>
            <person name="Leite T.F."/>
            <person name="Margarido G.R.A."/>
            <person name="Almeida C.A."/>
            <person name="Ferrarezi J.A."/>
            <person name="Labate C.A."/>
        </authorList>
    </citation>
    <scope>NUCLEOTIDE SEQUENCE</scope>
    <source>
        <strain evidence="2">MF-1</strain>
    </source>
</reference>
<comment type="caution">
    <text evidence="2">The sequence shown here is derived from an EMBL/GenBank/DDBJ whole genome shotgun (WGS) entry which is preliminary data.</text>
</comment>
<sequence length="570" mass="64415">MNDSVLRNAPRLEIWGDQLSSQEGTLLKRAWIRHKYDGKRRVGLRPHFGGSQSPDGQAEESKSPITLNISLFVCPEFFTPFCFHGSRRLTPPRDRGMEESILGHIFISYFSVECILTYHKVTHTLSIRTSVIRNNCLSTTSLSVTSFFSFSAVKNSITVVHLFSSSKFSDLKSQSSEQLKQDKDTSHPPNSDPVTIKHWSQANVEAVQLILSRLHQEIIISVIDSTTVKSAKALWVKINSKYASQTVTNRGRTWVKWECLHFTGNIADYVKECANILFDIAGIGINLPPDIMAYPILGKISRDSNEFDHIIDPLILSMNANINPQEVLDKLLELTKHKNTKTNFQKTIKAEDSAALLTDTNSFPYKLTYVCRNGKHNPKNTTHKPEYCWAEHPELFSPPRNKSNKRTSDAETHQTGLEALFTTKHTEPPNTPLSLIIDCGTTHHMFNDKEIFTELTSNHNKVIATSNPSSNLICKGRGTVKILINGKIFTLKDCLHVPKLARNLVSLLDLSPGRILRQLLEIDFTLHRASRQHQLSHVSHENVTQTPQTRFNTIRNVRVISPNSFRLPNA</sequence>
<dbReference type="OrthoDB" id="3251181at2759"/>
<dbReference type="Pfam" id="PF22936">
    <property type="entry name" value="Pol_BBD"/>
    <property type="match status" value="1"/>
</dbReference>